<reference evidence="2 3" key="1">
    <citation type="submission" date="2015-09" db="EMBL/GenBank/DDBJ databases">
        <title>Sorangium comparison.</title>
        <authorList>
            <person name="Zaburannyi N."/>
            <person name="Bunk B."/>
            <person name="Overmann J."/>
            <person name="Mueller R."/>
        </authorList>
    </citation>
    <scope>NUCLEOTIDE SEQUENCE [LARGE SCALE GENOMIC DNA]</scope>
    <source>
        <strain evidence="2 3">So ceGT47</strain>
    </source>
</reference>
<dbReference type="Proteomes" id="UP000295781">
    <property type="component" value="Chromosome"/>
</dbReference>
<evidence type="ECO:0000256" key="1">
    <source>
        <dbReference type="SAM" id="MobiDB-lite"/>
    </source>
</evidence>
<dbReference type="EMBL" id="CP012670">
    <property type="protein sequence ID" value="AUX23302.1"/>
    <property type="molecule type" value="Genomic_DNA"/>
</dbReference>
<evidence type="ECO:0000313" key="3">
    <source>
        <dbReference type="Proteomes" id="UP000295781"/>
    </source>
</evidence>
<proteinExistence type="predicted"/>
<feature type="region of interest" description="Disordered" evidence="1">
    <location>
        <begin position="79"/>
        <end position="109"/>
    </location>
</feature>
<dbReference type="RefSeq" id="WP_129348367.1">
    <property type="nucleotide sequence ID" value="NZ_CP012670.1"/>
</dbReference>
<feature type="region of interest" description="Disordered" evidence="1">
    <location>
        <begin position="1"/>
        <end position="23"/>
    </location>
</feature>
<accession>A0A4V0NDN6</accession>
<sequence>MAGEPFDLERLRQNWARAAEPPPDELPARLAAVEAPRDGGLEARALLERIRAMATAQFPRRAGTLEPFFAEAMELLGRMERPAEGAGRAGGEDGEGGGEGAPGAVEDPRARMMELLDELTELLEVFATSGR</sequence>
<organism evidence="2 3">
    <name type="scientific">Sorangium cellulosum</name>
    <name type="common">Polyangium cellulosum</name>
    <dbReference type="NCBI Taxonomy" id="56"/>
    <lineage>
        <taxon>Bacteria</taxon>
        <taxon>Pseudomonadati</taxon>
        <taxon>Myxococcota</taxon>
        <taxon>Polyangia</taxon>
        <taxon>Polyangiales</taxon>
        <taxon>Polyangiaceae</taxon>
        <taxon>Sorangium</taxon>
    </lineage>
</organism>
<protein>
    <submittedName>
        <fullName evidence="2">Uncharacterized protein</fullName>
    </submittedName>
</protein>
<evidence type="ECO:0000313" key="2">
    <source>
        <dbReference type="EMBL" id="AUX23302.1"/>
    </source>
</evidence>
<dbReference type="AlphaFoldDB" id="A0A4V0NDN6"/>
<name>A0A4V0NDN6_SORCE</name>
<dbReference type="OrthoDB" id="9898118at2"/>
<gene>
    <name evidence="2" type="ORF">SOCEGT47_038250</name>
</gene>